<dbReference type="Pfam" id="PF00550">
    <property type="entry name" value="PP-binding"/>
    <property type="match status" value="1"/>
</dbReference>
<accession>A0A2G1QK97</accession>
<dbReference type="RefSeq" id="WP_099307473.1">
    <property type="nucleotide sequence ID" value="NZ_PDVP01000011.1"/>
</dbReference>
<dbReference type="EMBL" id="PDVP01000011">
    <property type="protein sequence ID" value="PHP65922.1"/>
    <property type="molecule type" value="Genomic_DNA"/>
</dbReference>
<sequence>MTRSELEAILTRELHRIAPDIGMADVDRDGDLREEFDIDSMDFLTLVAALSKETGAEMPESDYGQMGSVNAMLDYLEG</sequence>
<dbReference type="SUPFAM" id="SSF47336">
    <property type="entry name" value="ACP-like"/>
    <property type="match status" value="1"/>
</dbReference>
<feature type="domain" description="Carrier" evidence="1">
    <location>
        <begin position="1"/>
        <end position="78"/>
    </location>
</feature>
<keyword evidence="3" id="KW-1185">Reference proteome</keyword>
<comment type="caution">
    <text evidence="2">The sequence shown here is derived from an EMBL/GenBank/DDBJ whole genome shotgun (WGS) entry which is preliminary data.</text>
</comment>
<gene>
    <name evidence="2" type="ORF">CSC94_16520</name>
</gene>
<dbReference type="Gene3D" id="1.10.1200.10">
    <property type="entry name" value="ACP-like"/>
    <property type="match status" value="1"/>
</dbReference>
<name>A0A2G1QK97_9HYPH</name>
<dbReference type="InterPro" id="IPR036736">
    <property type="entry name" value="ACP-like_sf"/>
</dbReference>
<dbReference type="InterPro" id="IPR009081">
    <property type="entry name" value="PP-bd_ACP"/>
</dbReference>
<evidence type="ECO:0000259" key="1">
    <source>
        <dbReference type="PROSITE" id="PS50075"/>
    </source>
</evidence>
<evidence type="ECO:0000313" key="2">
    <source>
        <dbReference type="EMBL" id="PHP65922.1"/>
    </source>
</evidence>
<dbReference type="OrthoDB" id="9810922at2"/>
<dbReference type="Proteomes" id="UP000221168">
    <property type="component" value="Unassembled WGS sequence"/>
</dbReference>
<protein>
    <submittedName>
        <fullName evidence="2">Phosphopantetheine-binding protein</fullName>
    </submittedName>
</protein>
<dbReference type="AlphaFoldDB" id="A0A2G1QK97"/>
<organism evidence="2 3">
    <name type="scientific">Zhengella mangrovi</name>
    <dbReference type="NCBI Taxonomy" id="1982044"/>
    <lineage>
        <taxon>Bacteria</taxon>
        <taxon>Pseudomonadati</taxon>
        <taxon>Pseudomonadota</taxon>
        <taxon>Alphaproteobacteria</taxon>
        <taxon>Hyphomicrobiales</taxon>
        <taxon>Notoacmeibacteraceae</taxon>
        <taxon>Zhengella</taxon>
    </lineage>
</organism>
<dbReference type="PROSITE" id="PS50075">
    <property type="entry name" value="CARRIER"/>
    <property type="match status" value="1"/>
</dbReference>
<proteinExistence type="predicted"/>
<reference evidence="2 3" key="1">
    <citation type="submission" date="2017-10" db="EMBL/GenBank/DDBJ databases">
        <title>Sedimentibacterium mangrovi gen. nov., sp. nov., a novel member of family Phyllobacteriacea isolated from mangrove sediment.</title>
        <authorList>
            <person name="Liao H."/>
            <person name="Tian Y."/>
        </authorList>
    </citation>
    <scope>NUCLEOTIDE SEQUENCE [LARGE SCALE GENOMIC DNA]</scope>
    <source>
        <strain evidence="2 3">X9-2-2</strain>
    </source>
</reference>
<evidence type="ECO:0000313" key="3">
    <source>
        <dbReference type="Proteomes" id="UP000221168"/>
    </source>
</evidence>